<dbReference type="EMBL" id="SNRW01000134">
    <property type="protein sequence ID" value="KAA6403148.1"/>
    <property type="molecule type" value="Genomic_DNA"/>
</dbReference>
<dbReference type="CDD" id="cd02982">
    <property type="entry name" value="PDI_b'_family"/>
    <property type="match status" value="1"/>
</dbReference>
<evidence type="ECO:0000256" key="4">
    <source>
        <dbReference type="ARBA" id="ARBA00012723"/>
    </source>
</evidence>
<name>A0A5J4X7D6_9EUKA</name>
<evidence type="ECO:0000256" key="2">
    <source>
        <dbReference type="ARBA" id="ARBA00004319"/>
    </source>
</evidence>
<reference evidence="10 11" key="1">
    <citation type="submission" date="2019-03" db="EMBL/GenBank/DDBJ databases">
        <title>Single cell metagenomics reveals metabolic interactions within the superorganism composed of flagellate Streblomastix strix and complex community of Bacteroidetes bacteria on its surface.</title>
        <authorList>
            <person name="Treitli S.C."/>
            <person name="Kolisko M."/>
            <person name="Husnik F."/>
            <person name="Keeling P."/>
            <person name="Hampl V."/>
        </authorList>
    </citation>
    <scope>NUCLEOTIDE SEQUENCE [LARGE SCALE GENOMIC DNA]</scope>
    <source>
        <strain evidence="10">ST1C</strain>
    </source>
</reference>
<evidence type="ECO:0000256" key="6">
    <source>
        <dbReference type="ARBA" id="ARBA00023235"/>
    </source>
</evidence>
<dbReference type="Pfam" id="PF00085">
    <property type="entry name" value="Thioredoxin"/>
    <property type="match status" value="2"/>
</dbReference>
<keyword evidence="6" id="KW-0413">Isomerase</keyword>
<dbReference type="GO" id="GO:0005788">
    <property type="term" value="C:endoplasmic reticulum lumen"/>
    <property type="evidence" value="ECO:0007669"/>
    <property type="project" value="UniProtKB-SubCell"/>
</dbReference>
<dbReference type="Gene3D" id="3.40.30.10">
    <property type="entry name" value="Glutaredoxin"/>
    <property type="match status" value="3"/>
</dbReference>
<evidence type="ECO:0000313" key="10">
    <source>
        <dbReference type="EMBL" id="KAA6403148.1"/>
    </source>
</evidence>
<dbReference type="GO" id="GO:0003756">
    <property type="term" value="F:protein disulfide isomerase activity"/>
    <property type="evidence" value="ECO:0007669"/>
    <property type="project" value="UniProtKB-EC"/>
</dbReference>
<comment type="subcellular location">
    <subcellularLocation>
        <location evidence="2">Endoplasmic reticulum lumen</location>
    </subcellularLocation>
</comment>
<dbReference type="InterPro" id="IPR017937">
    <property type="entry name" value="Thioredoxin_CS"/>
</dbReference>
<dbReference type="OrthoDB" id="427280at2759"/>
<feature type="chain" id="PRO_5023804458" description="protein disulfide-isomerase" evidence="8">
    <location>
        <begin position="19"/>
        <end position="553"/>
    </location>
</feature>
<comment type="caution">
    <text evidence="10">The sequence shown here is derived from an EMBL/GenBank/DDBJ whole genome shotgun (WGS) entry which is preliminary data.</text>
</comment>
<dbReference type="PROSITE" id="PS00194">
    <property type="entry name" value="THIOREDOXIN_1"/>
    <property type="match status" value="1"/>
</dbReference>
<evidence type="ECO:0000256" key="5">
    <source>
        <dbReference type="ARBA" id="ARBA00022824"/>
    </source>
</evidence>
<dbReference type="SUPFAM" id="SSF52833">
    <property type="entry name" value="Thioredoxin-like"/>
    <property type="match status" value="3"/>
</dbReference>
<organism evidence="10 11">
    <name type="scientific">Streblomastix strix</name>
    <dbReference type="NCBI Taxonomy" id="222440"/>
    <lineage>
        <taxon>Eukaryota</taxon>
        <taxon>Metamonada</taxon>
        <taxon>Preaxostyla</taxon>
        <taxon>Oxymonadida</taxon>
        <taxon>Streblomastigidae</taxon>
        <taxon>Streblomastix</taxon>
    </lineage>
</organism>
<evidence type="ECO:0000259" key="9">
    <source>
        <dbReference type="PROSITE" id="PS51352"/>
    </source>
</evidence>
<feature type="domain" description="Thioredoxin" evidence="9">
    <location>
        <begin position="1"/>
        <end position="127"/>
    </location>
</feature>
<proteinExistence type="inferred from homology"/>
<dbReference type="Proteomes" id="UP000324800">
    <property type="component" value="Unassembled WGS sequence"/>
</dbReference>
<feature type="non-terminal residue" evidence="10">
    <location>
        <position position="553"/>
    </location>
</feature>
<dbReference type="AlphaFoldDB" id="A0A5J4X7D6"/>
<keyword evidence="7" id="KW-0676">Redox-active center</keyword>
<protein>
    <recommendedName>
        <fullName evidence="4">protein disulfide-isomerase</fullName>
        <ecNumber evidence="4">5.3.4.1</ecNumber>
    </recommendedName>
</protein>
<dbReference type="GO" id="GO:0006457">
    <property type="term" value="P:protein folding"/>
    <property type="evidence" value="ECO:0007669"/>
    <property type="project" value="TreeGrafter"/>
</dbReference>
<evidence type="ECO:0000256" key="3">
    <source>
        <dbReference type="ARBA" id="ARBA00006347"/>
    </source>
</evidence>
<keyword evidence="5" id="KW-0256">Endoplasmic reticulum</keyword>
<dbReference type="PANTHER" id="PTHR18929:SF132">
    <property type="entry name" value="PROTEIN DISULFIDE-ISOMERASE A3"/>
    <property type="match status" value="1"/>
</dbReference>
<dbReference type="CDD" id="cd02961">
    <property type="entry name" value="PDI_a_family"/>
    <property type="match status" value="1"/>
</dbReference>
<dbReference type="GO" id="GO:0034976">
    <property type="term" value="P:response to endoplasmic reticulum stress"/>
    <property type="evidence" value="ECO:0007669"/>
    <property type="project" value="TreeGrafter"/>
</dbReference>
<comment type="similarity">
    <text evidence="3">Belongs to the protein disulfide isomerase family.</text>
</comment>
<evidence type="ECO:0000313" key="11">
    <source>
        <dbReference type="Proteomes" id="UP000324800"/>
    </source>
</evidence>
<dbReference type="PANTHER" id="PTHR18929">
    <property type="entry name" value="PROTEIN DISULFIDE ISOMERASE"/>
    <property type="match status" value="1"/>
</dbReference>
<dbReference type="PROSITE" id="PS51352">
    <property type="entry name" value="THIOREDOXIN_2"/>
    <property type="match status" value="1"/>
</dbReference>
<comment type="catalytic activity">
    <reaction evidence="1">
        <text>Catalyzes the rearrangement of -S-S- bonds in proteins.</text>
        <dbReference type="EC" id="5.3.4.1"/>
    </reaction>
</comment>
<accession>A0A5J4X7D6</accession>
<evidence type="ECO:0000256" key="1">
    <source>
        <dbReference type="ARBA" id="ARBA00001182"/>
    </source>
</evidence>
<feature type="signal peptide" evidence="8">
    <location>
        <begin position="1"/>
        <end position="18"/>
    </location>
</feature>
<dbReference type="InterPro" id="IPR036249">
    <property type="entry name" value="Thioredoxin-like_sf"/>
</dbReference>
<evidence type="ECO:0000256" key="8">
    <source>
        <dbReference type="SAM" id="SignalP"/>
    </source>
</evidence>
<dbReference type="EC" id="5.3.4.1" evidence="4"/>
<keyword evidence="8" id="KW-0732">Signal</keyword>
<evidence type="ECO:0000256" key="7">
    <source>
        <dbReference type="ARBA" id="ARBA00023284"/>
    </source>
</evidence>
<dbReference type="InterPro" id="IPR013766">
    <property type="entry name" value="Thioredoxin_domain"/>
</dbReference>
<gene>
    <name evidence="10" type="ORF">EZS28_001336</name>
</gene>
<sequence length="553" mass="62642">MYVIFAFILSATIYGAEENVTDVPLIHTDKTFESTIAQRNTLVVLYVTWCPHCKRLLPEFKAAAELLKGNQSVQLAQINCEENKDACKKHVKGGYPTVLFFKGQEIIPYDGPRTSAGIKSWLDVNLRPTVFDAHSIDEAKTYAKQFEQALIGTFQSDKAPEYKKLFEHASSTRSKTIVRIAVINPSVKKPSLEFYHTKIDISEAGPSFSEVGANWDKENIKEFENAHSPPFYYDDPFSTQLRELQTETKAKAVLFYDPDYELKQQTDAFFEVAKKYRGKIGFALANKNIHSKKASHFNLGSEIYPSFAIEAPIEWSGLEEWNKKKEQEKKELNTQQTTKTPKLQDTSLLPFFKSHFVLPTKNTGSHVTIKSDQMASFIDQFLNGKIERSMRSSDLPPRANSPFSPVLQLVGKSFSKFAFDPTKSVLIRITTPSCQLCEKTRPIYRRLATDIKEIIESKSTKANSDSKAFAEQFIVAEIDVDENDLPAEATVLVEDIPDILLFQAVSSSDQNTPKRISSYSGPMTYEKIKRFLRDEFKSTNLPAFPLDISQHVI</sequence>